<dbReference type="Proteomes" id="UP000322025">
    <property type="component" value="Unassembled WGS sequence"/>
</dbReference>
<proteinExistence type="predicted"/>
<name>A0A5M9HUG2_9FIRM</name>
<accession>A0A5M9HUG2</accession>
<sequence>MADLREMLLQEQNRLEKILQKTSEQLKDAPPGKLRLSSSNKCVQYYYCVPGGRKNGEYLPREKEKMAYRLAPKSYDEKIMKLVEKRLSQIRRITKDYDEEEIEKIFQAEHPERQKLIKPAEPVWEQQLSKWAAEDYKRKEFQEDMPVILTEKGERVRSKSEKILADFFCRNGILYKYECPLHLKRFGTVHPDFTFLSRKTKQEIYWEHDGRMDDPVYAQNAVRKIQAYEENGIYPGERLILTFETGKIVLDTRTIERLAYRYLL</sequence>
<dbReference type="OrthoDB" id="243939at2"/>
<gene>
    <name evidence="1" type="ORF">FNY66_14590</name>
</gene>
<reference evidence="1 2" key="1">
    <citation type="submission" date="2019-07" db="EMBL/GenBank/DDBJ databases">
        <authorList>
            <person name="Wongkuna S."/>
            <person name="Scaria J."/>
        </authorList>
    </citation>
    <scope>NUCLEOTIDE SEQUENCE [LARGE SCALE GENOMIC DNA]</scope>
    <source>
        <strain evidence="1 2">SW178</strain>
    </source>
</reference>
<keyword evidence="2" id="KW-1185">Reference proteome</keyword>
<dbReference type="EMBL" id="VMSO01000034">
    <property type="protein sequence ID" value="KAA8500257.1"/>
    <property type="molecule type" value="Genomic_DNA"/>
</dbReference>
<dbReference type="RefSeq" id="WP_150311609.1">
    <property type="nucleotide sequence ID" value="NZ_VMSO01000034.1"/>
</dbReference>
<dbReference type="AlphaFoldDB" id="A0A5M9HUG2"/>
<comment type="caution">
    <text evidence="1">The sequence shown here is derived from an EMBL/GenBank/DDBJ whole genome shotgun (WGS) entry which is preliminary data.</text>
</comment>
<evidence type="ECO:0000313" key="2">
    <source>
        <dbReference type="Proteomes" id="UP000322025"/>
    </source>
</evidence>
<organism evidence="1 2">
    <name type="scientific">Mediterraneibacter catenae</name>
    <dbReference type="NCBI Taxonomy" id="2594882"/>
    <lineage>
        <taxon>Bacteria</taxon>
        <taxon>Bacillati</taxon>
        <taxon>Bacillota</taxon>
        <taxon>Clostridia</taxon>
        <taxon>Lachnospirales</taxon>
        <taxon>Lachnospiraceae</taxon>
        <taxon>Mediterraneibacter</taxon>
    </lineage>
</organism>
<evidence type="ECO:0000313" key="1">
    <source>
        <dbReference type="EMBL" id="KAA8500257.1"/>
    </source>
</evidence>
<protein>
    <submittedName>
        <fullName evidence="1">Uncharacterized protein</fullName>
    </submittedName>
</protein>